<evidence type="ECO:0000313" key="2">
    <source>
        <dbReference type="EMBL" id="QHT19925.1"/>
    </source>
</evidence>
<keyword evidence="1" id="KW-0175">Coiled coil</keyword>
<name>A0A6C0DXM4_9ZZZZ</name>
<feature type="coiled-coil region" evidence="1">
    <location>
        <begin position="333"/>
        <end position="360"/>
    </location>
</feature>
<protein>
    <submittedName>
        <fullName evidence="2">Uncharacterized protein</fullName>
    </submittedName>
</protein>
<dbReference type="EMBL" id="MN739671">
    <property type="protein sequence ID" value="QHT19925.1"/>
    <property type="molecule type" value="Genomic_DNA"/>
</dbReference>
<evidence type="ECO:0000256" key="1">
    <source>
        <dbReference type="SAM" id="Coils"/>
    </source>
</evidence>
<organism evidence="2">
    <name type="scientific">viral metagenome</name>
    <dbReference type="NCBI Taxonomy" id="1070528"/>
    <lineage>
        <taxon>unclassified sequences</taxon>
        <taxon>metagenomes</taxon>
        <taxon>organismal metagenomes</taxon>
    </lineage>
</organism>
<proteinExistence type="predicted"/>
<dbReference type="AlphaFoldDB" id="A0A6C0DXM4"/>
<feature type="coiled-coil region" evidence="1">
    <location>
        <begin position="52"/>
        <end position="162"/>
    </location>
</feature>
<accession>A0A6C0DXM4</accession>
<reference evidence="2" key="1">
    <citation type="journal article" date="2020" name="Nature">
        <title>Giant virus diversity and host interactions through global metagenomics.</title>
        <authorList>
            <person name="Schulz F."/>
            <person name="Roux S."/>
            <person name="Paez-Espino D."/>
            <person name="Jungbluth S."/>
            <person name="Walsh D.A."/>
            <person name="Denef V.J."/>
            <person name="McMahon K.D."/>
            <person name="Konstantinidis K.T."/>
            <person name="Eloe-Fadrosh E.A."/>
            <person name="Kyrpides N.C."/>
            <person name="Woyke T."/>
        </authorList>
    </citation>
    <scope>NUCLEOTIDE SEQUENCE</scope>
    <source>
        <strain evidence="2">GVMAG-M-3300023174-5</strain>
    </source>
</reference>
<sequence length="483" mass="56864">MSLKTIQITIPEERNIPDILSSFSPEENYIMLKIGCQCLEEGRKSVIGFSQKEIYQKIRDETKEEISKLELDILVEREMSKKMGERISQIYDAQIYQIKKQNEKLELVIQGLREQIKTYECENADFVKSEVDKVRENCNMLLQEKDNQNKLNREAVEKLQESVIKLTNKSTSHKGSEGEQQFNDYAAETFIDFKGFNIVDKHTQAGEGDFHLHFEEFDVLADAKNYKKKVPVDQREKIKNDLLKNEHIHFGWLVSLNTSIDKFDKSPIMYEWINTRQCIVYINNLASFEDPKKVLRIVWYTCKELYKLIEDVNVDTTELTALREKQFKMNDKIKDIRKNIRELNTNINISKNIIQNMDDQLREILESETSNIINSNFSLFDDWWDKNIELNNDGTELSTDLWLMFRQDKKKIIKDMDIKVEKFKQFIKTKMPSSSLVIKSKNANSAFEIKGIKLKEIDIAVEEKIDVEFIEDTDVKKKKKTKI</sequence>